<name>A0A0D9ZHN9_9ORYZ</name>
<feature type="compositionally biased region" description="Acidic residues" evidence="1">
    <location>
        <begin position="1"/>
        <end position="12"/>
    </location>
</feature>
<evidence type="ECO:0000256" key="1">
    <source>
        <dbReference type="SAM" id="MobiDB-lite"/>
    </source>
</evidence>
<dbReference type="AlphaFoldDB" id="A0A0D9ZHN9"/>
<feature type="region of interest" description="Disordered" evidence="1">
    <location>
        <begin position="1"/>
        <end position="41"/>
    </location>
</feature>
<protein>
    <submittedName>
        <fullName evidence="2">Uncharacterized protein</fullName>
    </submittedName>
</protein>
<dbReference type="Gramene" id="OGLUM04G04050.1">
    <property type="protein sequence ID" value="OGLUM04G04050.1"/>
    <property type="gene ID" value="OGLUM04G04050"/>
</dbReference>
<accession>A0A0D9ZHN9</accession>
<dbReference type="Proteomes" id="UP000026961">
    <property type="component" value="Chromosome 4"/>
</dbReference>
<reference evidence="2" key="1">
    <citation type="submission" date="2015-04" db="UniProtKB">
        <authorList>
            <consortium name="EnsemblPlants"/>
        </authorList>
    </citation>
    <scope>IDENTIFICATION</scope>
</reference>
<proteinExistence type="predicted"/>
<dbReference type="STRING" id="40148.A0A0D9ZHN9"/>
<feature type="compositionally biased region" description="Basic residues" evidence="1">
    <location>
        <begin position="18"/>
        <end position="41"/>
    </location>
</feature>
<reference evidence="2" key="2">
    <citation type="submission" date="2018-05" db="EMBL/GenBank/DDBJ databases">
        <title>OgluRS3 (Oryza glumaepatula Reference Sequence Version 3).</title>
        <authorList>
            <person name="Zhang J."/>
            <person name="Kudrna D."/>
            <person name="Lee S."/>
            <person name="Talag J."/>
            <person name="Welchert J."/>
            <person name="Wing R.A."/>
        </authorList>
    </citation>
    <scope>NUCLEOTIDE SEQUENCE [LARGE SCALE GENOMIC DNA]</scope>
</reference>
<dbReference type="HOGENOM" id="CLU_2389757_0_0_1"/>
<dbReference type="EnsemblPlants" id="OGLUM04G04050.1">
    <property type="protein sequence ID" value="OGLUM04G04050.1"/>
    <property type="gene ID" value="OGLUM04G04050"/>
</dbReference>
<organism evidence="2">
    <name type="scientific">Oryza glumipatula</name>
    <dbReference type="NCBI Taxonomy" id="40148"/>
    <lineage>
        <taxon>Eukaryota</taxon>
        <taxon>Viridiplantae</taxon>
        <taxon>Streptophyta</taxon>
        <taxon>Embryophyta</taxon>
        <taxon>Tracheophyta</taxon>
        <taxon>Spermatophyta</taxon>
        <taxon>Magnoliopsida</taxon>
        <taxon>Liliopsida</taxon>
        <taxon>Poales</taxon>
        <taxon>Poaceae</taxon>
        <taxon>BOP clade</taxon>
        <taxon>Oryzoideae</taxon>
        <taxon>Oryzeae</taxon>
        <taxon>Oryzinae</taxon>
        <taxon>Oryza</taxon>
    </lineage>
</organism>
<evidence type="ECO:0000313" key="2">
    <source>
        <dbReference type="EnsemblPlants" id="OGLUM04G04050.1"/>
    </source>
</evidence>
<evidence type="ECO:0000313" key="3">
    <source>
        <dbReference type="Proteomes" id="UP000026961"/>
    </source>
</evidence>
<keyword evidence="3" id="KW-1185">Reference proteome</keyword>
<sequence length="94" mass="10759">MLSGFECDEADEYSGVGTRKRSFLRPPRPTHTRSGGSRRRHEAIRLRRWHRIVEHRTTPSLPGYPSPKVKCLVAAETEEMHAARGRAEEQRPAP</sequence>